<dbReference type="PANTHER" id="PTHR37694:SF1">
    <property type="entry name" value="SLR8022 PROTEIN"/>
    <property type="match status" value="1"/>
</dbReference>
<protein>
    <submittedName>
        <fullName evidence="2">Cupin domain-containing protein</fullName>
    </submittedName>
</protein>
<accession>A0ABP8V0X9</accession>
<dbReference type="CDD" id="cd02230">
    <property type="entry name" value="cupin_HP0902-like"/>
    <property type="match status" value="1"/>
</dbReference>
<proteinExistence type="predicted"/>
<dbReference type="PANTHER" id="PTHR37694">
    <property type="entry name" value="SLR8022 PROTEIN"/>
    <property type="match status" value="1"/>
</dbReference>
<keyword evidence="3" id="KW-1185">Reference proteome</keyword>
<organism evidence="2 3">
    <name type="scientific">Kistimonas scapharcae</name>
    <dbReference type="NCBI Taxonomy" id="1036133"/>
    <lineage>
        <taxon>Bacteria</taxon>
        <taxon>Pseudomonadati</taxon>
        <taxon>Pseudomonadota</taxon>
        <taxon>Gammaproteobacteria</taxon>
        <taxon>Oceanospirillales</taxon>
        <taxon>Endozoicomonadaceae</taxon>
        <taxon>Kistimonas</taxon>
    </lineage>
</organism>
<evidence type="ECO:0000259" key="1">
    <source>
        <dbReference type="Pfam" id="PF07883"/>
    </source>
</evidence>
<dbReference type="Pfam" id="PF07883">
    <property type="entry name" value="Cupin_2"/>
    <property type="match status" value="1"/>
</dbReference>
<name>A0ABP8V0X9_9GAMM</name>
<comment type="caution">
    <text evidence="2">The sequence shown here is derived from an EMBL/GenBank/DDBJ whole genome shotgun (WGS) entry which is preliminary data.</text>
</comment>
<dbReference type="InterPro" id="IPR014710">
    <property type="entry name" value="RmlC-like_jellyroll"/>
</dbReference>
<dbReference type="Gene3D" id="2.60.120.10">
    <property type="entry name" value="Jelly Rolls"/>
    <property type="match status" value="1"/>
</dbReference>
<dbReference type="Proteomes" id="UP001500604">
    <property type="component" value="Unassembled WGS sequence"/>
</dbReference>
<evidence type="ECO:0000313" key="3">
    <source>
        <dbReference type="Proteomes" id="UP001500604"/>
    </source>
</evidence>
<dbReference type="InterPro" id="IPR011051">
    <property type="entry name" value="RmlC_Cupin_sf"/>
</dbReference>
<dbReference type="RefSeq" id="WP_345195268.1">
    <property type="nucleotide sequence ID" value="NZ_BAABFL010000133.1"/>
</dbReference>
<dbReference type="InterPro" id="IPR013096">
    <property type="entry name" value="Cupin_2"/>
</dbReference>
<evidence type="ECO:0000313" key="2">
    <source>
        <dbReference type="EMBL" id="GAA4649426.1"/>
    </source>
</evidence>
<reference evidence="3" key="1">
    <citation type="journal article" date="2019" name="Int. J. Syst. Evol. Microbiol.">
        <title>The Global Catalogue of Microorganisms (GCM) 10K type strain sequencing project: providing services to taxonomists for standard genome sequencing and annotation.</title>
        <authorList>
            <consortium name="The Broad Institute Genomics Platform"/>
            <consortium name="The Broad Institute Genome Sequencing Center for Infectious Disease"/>
            <person name="Wu L."/>
            <person name="Ma J."/>
        </authorList>
    </citation>
    <scope>NUCLEOTIDE SEQUENCE [LARGE SCALE GENOMIC DNA]</scope>
    <source>
        <strain evidence="3">JCM 17805</strain>
    </source>
</reference>
<sequence length="110" mass="12195">MNYKVTIEKNTRIPYADLLAFADNGIASSTLLKTDTAEVCVMTLDEGEEISEHAVPKEVLIQVFEGRIELTIDGELLDIRPGEIVRMAPKAPHSLRALEPSRMMLSLLTV</sequence>
<dbReference type="SUPFAM" id="SSF51182">
    <property type="entry name" value="RmlC-like cupins"/>
    <property type="match status" value="1"/>
</dbReference>
<dbReference type="EMBL" id="BAABFL010000133">
    <property type="protein sequence ID" value="GAA4649426.1"/>
    <property type="molecule type" value="Genomic_DNA"/>
</dbReference>
<feature type="domain" description="Cupin type-2" evidence="1">
    <location>
        <begin position="41"/>
        <end position="104"/>
    </location>
</feature>
<gene>
    <name evidence="2" type="ORF">GCM10023116_17000</name>
</gene>